<dbReference type="InterPro" id="IPR001357">
    <property type="entry name" value="BRCT_dom"/>
</dbReference>
<keyword evidence="4" id="KW-0805">Transcription regulation</keyword>
<comment type="subcellular location">
    <subcellularLocation>
        <location evidence="8">Nucleus</location>
    </subcellularLocation>
    <subcellularLocation>
        <location evidence="8">Chromosome</location>
        <location evidence="8">Telomere</location>
    </subcellularLocation>
</comment>
<feature type="compositionally biased region" description="Polar residues" evidence="9">
    <location>
        <begin position="521"/>
        <end position="535"/>
    </location>
</feature>
<evidence type="ECO:0000256" key="9">
    <source>
        <dbReference type="SAM" id="MobiDB-lite"/>
    </source>
</evidence>
<dbReference type="STRING" id="94208.A0A2S4L777"/>
<dbReference type="SUPFAM" id="SSF46689">
    <property type="entry name" value="Homeodomain-like"/>
    <property type="match status" value="1"/>
</dbReference>
<evidence type="ECO:0000259" key="10">
    <source>
        <dbReference type="Pfam" id="PF01388"/>
    </source>
</evidence>
<feature type="region of interest" description="Disordered" evidence="9">
    <location>
        <begin position="206"/>
        <end position="288"/>
    </location>
</feature>
<dbReference type="GO" id="GO:0031848">
    <property type="term" value="P:protection from non-homologous end joining at telomere"/>
    <property type="evidence" value="ECO:0007669"/>
    <property type="project" value="TreeGrafter"/>
</dbReference>
<gene>
    <name evidence="14" type="ORF">TPAR_01496</name>
</gene>
<keyword evidence="6" id="KW-0804">Transcription</keyword>
<dbReference type="InterPro" id="IPR001606">
    <property type="entry name" value="ARID_dom"/>
</dbReference>
<dbReference type="Gene3D" id="1.10.150.60">
    <property type="entry name" value="ARID DNA-binding domain"/>
    <property type="match status" value="1"/>
</dbReference>
<dbReference type="Pfam" id="PF01388">
    <property type="entry name" value="ARID"/>
    <property type="match status" value="1"/>
</dbReference>
<dbReference type="InterPro" id="IPR015010">
    <property type="entry name" value="TERF2IP_Myb"/>
</dbReference>
<dbReference type="Pfam" id="PF11626">
    <property type="entry name" value="Rap1_C"/>
    <property type="match status" value="1"/>
</dbReference>
<comment type="function">
    <text evidence="8">Involved in the regulation of telomere length, clustering and has a specific role in telomere position effect (TPE).</text>
</comment>
<keyword evidence="5" id="KW-0010">Activator</keyword>
<dbReference type="GO" id="GO:0042162">
    <property type="term" value="F:telomeric DNA binding"/>
    <property type="evidence" value="ECO:0007669"/>
    <property type="project" value="TreeGrafter"/>
</dbReference>
<evidence type="ECO:0000313" key="14">
    <source>
        <dbReference type="EMBL" id="POR38302.1"/>
    </source>
</evidence>
<evidence type="ECO:0000256" key="7">
    <source>
        <dbReference type="ARBA" id="ARBA00023242"/>
    </source>
</evidence>
<name>A0A2S4L777_9HYPO</name>
<feature type="domain" description="BRCT" evidence="13">
    <location>
        <begin position="17"/>
        <end position="88"/>
    </location>
</feature>
<keyword evidence="3 8" id="KW-0779">Telomere</keyword>
<dbReference type="PANTHER" id="PTHR16466">
    <property type="entry name" value="TELOMERE REPEAT-BINDING FACTOR 2-INTERACTING PROTEIN 1"/>
    <property type="match status" value="1"/>
</dbReference>
<dbReference type="SUPFAM" id="SSF46774">
    <property type="entry name" value="ARID-like"/>
    <property type="match status" value="1"/>
</dbReference>
<comment type="caution">
    <text evidence="14">The sequence shown here is derived from an EMBL/GenBank/DDBJ whole genome shotgun (WGS) entry which is preliminary data.</text>
</comment>
<feature type="region of interest" description="Disordered" evidence="9">
    <location>
        <begin position="386"/>
        <end position="448"/>
    </location>
</feature>
<dbReference type="Pfam" id="PF16589">
    <property type="entry name" value="BRCT_2"/>
    <property type="match status" value="1"/>
</dbReference>
<dbReference type="PANTHER" id="PTHR16466:SF6">
    <property type="entry name" value="TELOMERIC REPEAT-BINDING FACTOR 2-INTERACTING PROTEIN 1"/>
    <property type="match status" value="1"/>
</dbReference>
<evidence type="ECO:0000256" key="3">
    <source>
        <dbReference type="ARBA" id="ARBA00022895"/>
    </source>
</evidence>
<feature type="compositionally biased region" description="Basic and acidic residues" evidence="9">
    <location>
        <begin position="232"/>
        <end position="242"/>
    </location>
</feature>
<organism evidence="14 15">
    <name type="scientific">Tolypocladium paradoxum</name>
    <dbReference type="NCBI Taxonomy" id="94208"/>
    <lineage>
        <taxon>Eukaryota</taxon>
        <taxon>Fungi</taxon>
        <taxon>Dikarya</taxon>
        <taxon>Ascomycota</taxon>
        <taxon>Pezizomycotina</taxon>
        <taxon>Sordariomycetes</taxon>
        <taxon>Hypocreomycetidae</taxon>
        <taxon>Hypocreales</taxon>
        <taxon>Ophiocordycipitaceae</taxon>
        <taxon>Tolypocladium</taxon>
    </lineage>
</organism>
<evidence type="ECO:0000259" key="11">
    <source>
        <dbReference type="Pfam" id="PF08914"/>
    </source>
</evidence>
<comment type="similarity">
    <text evidence="1 8">Belongs to the RAP1 family.</text>
</comment>
<dbReference type="Gene3D" id="1.10.10.60">
    <property type="entry name" value="Homeodomain-like"/>
    <property type="match status" value="1"/>
</dbReference>
<dbReference type="GO" id="GO:0010833">
    <property type="term" value="P:telomere maintenance via telomere lengthening"/>
    <property type="evidence" value="ECO:0007669"/>
    <property type="project" value="UniProtKB-UniRule"/>
</dbReference>
<feature type="domain" description="ARID" evidence="10">
    <location>
        <begin position="296"/>
        <end position="377"/>
    </location>
</feature>
<keyword evidence="15" id="KW-1185">Reference proteome</keyword>
<dbReference type="GO" id="GO:0070187">
    <property type="term" value="C:shelterin complex"/>
    <property type="evidence" value="ECO:0007669"/>
    <property type="project" value="TreeGrafter"/>
</dbReference>
<dbReference type="InterPro" id="IPR036431">
    <property type="entry name" value="ARID_dom_sf"/>
</dbReference>
<evidence type="ECO:0000256" key="5">
    <source>
        <dbReference type="ARBA" id="ARBA00023159"/>
    </source>
</evidence>
<evidence type="ECO:0000256" key="6">
    <source>
        <dbReference type="ARBA" id="ARBA00023163"/>
    </source>
</evidence>
<reference evidence="14 15" key="1">
    <citation type="submission" date="2018-01" db="EMBL/GenBank/DDBJ databases">
        <title>Harnessing the power of phylogenomics to disentangle the directionality and signatures of interkingdom host jumping in the parasitic fungal genus Tolypocladium.</title>
        <authorList>
            <person name="Quandt C.A."/>
            <person name="Patterson W."/>
            <person name="Spatafora J.W."/>
        </authorList>
    </citation>
    <scope>NUCLEOTIDE SEQUENCE [LARGE SCALE GENOMIC DNA]</scope>
    <source>
        <strain evidence="14 15">NRBC 100945</strain>
    </source>
</reference>
<protein>
    <recommendedName>
        <fullName evidence="8">DNA-binding protein RAP1</fullName>
    </recommendedName>
</protein>
<evidence type="ECO:0000256" key="4">
    <source>
        <dbReference type="ARBA" id="ARBA00023015"/>
    </source>
</evidence>
<feature type="compositionally biased region" description="Low complexity" evidence="9">
    <location>
        <begin position="612"/>
        <end position="621"/>
    </location>
</feature>
<dbReference type="InterPro" id="IPR021661">
    <property type="entry name" value="Rap1_C"/>
</dbReference>
<evidence type="ECO:0000259" key="13">
    <source>
        <dbReference type="Pfam" id="PF16589"/>
    </source>
</evidence>
<dbReference type="OrthoDB" id="435460at2759"/>
<feature type="compositionally biased region" description="Basic and acidic residues" evidence="9">
    <location>
        <begin position="549"/>
        <end position="566"/>
    </location>
</feature>
<feature type="domain" description="TRF2-interacting telomeric protein/Rap1 C-terminal" evidence="12">
    <location>
        <begin position="640"/>
        <end position="738"/>
    </location>
</feature>
<feature type="domain" description="TERF2-interacting telomeric protein 1 Myb" evidence="11">
    <location>
        <begin position="116"/>
        <end position="170"/>
    </location>
</feature>
<dbReference type="InterPro" id="IPR039595">
    <property type="entry name" value="TE2IP/Rap1"/>
</dbReference>
<feature type="compositionally biased region" description="Polar residues" evidence="9">
    <location>
        <begin position="573"/>
        <end position="583"/>
    </location>
</feature>
<dbReference type="AlphaFoldDB" id="A0A2S4L777"/>
<evidence type="ECO:0000256" key="2">
    <source>
        <dbReference type="ARBA" id="ARBA00022454"/>
    </source>
</evidence>
<keyword evidence="7 8" id="KW-0539">Nucleus</keyword>
<dbReference type="CDD" id="cd11655">
    <property type="entry name" value="rap1_myb-like"/>
    <property type="match status" value="1"/>
</dbReference>
<proteinExistence type="inferred from homology"/>
<evidence type="ECO:0000259" key="12">
    <source>
        <dbReference type="Pfam" id="PF11626"/>
    </source>
</evidence>
<keyword evidence="2 8" id="KW-0158">Chromosome</keyword>
<evidence type="ECO:0000256" key="8">
    <source>
        <dbReference type="RuleBase" id="RU367107"/>
    </source>
</evidence>
<dbReference type="Proteomes" id="UP000237481">
    <property type="component" value="Unassembled WGS sequence"/>
</dbReference>
<dbReference type="Pfam" id="PF08914">
    <property type="entry name" value="Myb_Rap1"/>
    <property type="match status" value="1"/>
</dbReference>
<dbReference type="InterPro" id="IPR009057">
    <property type="entry name" value="Homeodomain-like_sf"/>
</dbReference>
<dbReference type="Gene3D" id="1.10.10.2170">
    <property type="match status" value="1"/>
</dbReference>
<feature type="compositionally biased region" description="Basic and acidic residues" evidence="9">
    <location>
        <begin position="622"/>
        <end position="632"/>
    </location>
</feature>
<feature type="compositionally biased region" description="Low complexity" evidence="9">
    <location>
        <begin position="211"/>
        <end position="230"/>
    </location>
</feature>
<evidence type="ECO:0000256" key="1">
    <source>
        <dbReference type="ARBA" id="ARBA00010467"/>
    </source>
</evidence>
<dbReference type="EMBL" id="PKSG01000151">
    <property type="protein sequence ID" value="POR38302.1"/>
    <property type="molecule type" value="Genomic_DNA"/>
</dbReference>
<feature type="region of interest" description="Disordered" evidence="9">
    <location>
        <begin position="478"/>
        <end position="632"/>
    </location>
</feature>
<evidence type="ECO:0000313" key="15">
    <source>
        <dbReference type="Proteomes" id="UP000237481"/>
    </source>
</evidence>
<accession>A0A2S4L777</accession>
<comment type="subunit">
    <text evidence="8">Homodimer.</text>
</comment>
<sequence>MASGVTYNGVASAQGGNIFKDLSFWVAQRVPTRDAILGYIRNNGGVVVALEKQADILIADHARKDAPAGSCSWKFVTESVEHGIIQLKDHYRIGPAPGVPRQVGSSRPIKGTRTPFTHTDDVVLVKWVLSQGRYFTGNKVYQDFESINPRHTWQSWRNRFVKGLMSRGQHYLEQLASEELPAEVEEAMQNADDGVANQPVDTPMRARGAEASASPFAPAVRAAATKARSPVKQKDATEHPEPLSRVPQPEQDAESEQPDPSSPVPETEQDAASGQPDPSSPVPEMQEDDGSVAMMQQFYSDLNEFVEATGAEIEVEHHVGGITFGLWELNQAVDAQKVPVDEVNWIMAAEDLGYDWDQDDQVSAALRQCYEANLVEFVEAMHSFGRDEEEDDEAPGEGHQRASSPEAHVPSSPPAQSIGKKRSRDIQQLPSSGRAKRRRLSRDAEIPSTLDEKIGYQVRLPVSPTHSPSVQRNMLRLGRSQSTDASQRLPPLSGPQRRGKHEAEAGGIVFENQVQPPARLETQQSSFDVSPSQQLRSEELDARPIPLNLERRRTEADGIRETEMSRPRGTGNADASASTQAKTQPPRRSLPVSFRSSANRGLARPVERPRQQQEPQPAREQTSGERDDNQRQIREVVEYYESLGYPHRIVVEALKRTTMTPGGLAALVMQSLEDGDGVPTHHEGVWTDRDDKSLRLVDSIQAEGESVEPKQRRRAKKEFDRLVAKHGLDRIELRRRFLDAEA</sequence>
<dbReference type="InterPro" id="IPR038104">
    <property type="entry name" value="Rap1_C_sf"/>
</dbReference>